<reference evidence="2" key="2">
    <citation type="submission" date="2015-06" db="UniProtKB">
        <authorList>
            <consortium name="EnsemblPlants"/>
        </authorList>
    </citation>
    <scope>IDENTIFICATION</scope>
</reference>
<reference evidence="3" key="1">
    <citation type="submission" date="2013-06" db="EMBL/GenBank/DDBJ databases">
        <authorList>
            <person name="Zhao Q."/>
        </authorList>
    </citation>
    <scope>NUCLEOTIDE SEQUENCE</scope>
    <source>
        <strain evidence="3">cv. W1943</strain>
    </source>
</reference>
<evidence type="ECO:0000313" key="2">
    <source>
        <dbReference type="EnsemblPlants" id="ORUFI03G31940.1"/>
    </source>
</evidence>
<dbReference type="EnsemblPlants" id="ORUFI03G31940.1">
    <property type="protein sequence ID" value="ORUFI03G31940.1"/>
    <property type="gene ID" value="ORUFI03G31940"/>
</dbReference>
<dbReference type="OMA" id="TDTYCAW"/>
<dbReference type="AlphaFoldDB" id="A0A0E0NZZ5"/>
<keyword evidence="3" id="KW-1185">Reference proteome</keyword>
<dbReference type="Proteomes" id="UP000008022">
    <property type="component" value="Unassembled WGS sequence"/>
</dbReference>
<evidence type="ECO:0000313" key="3">
    <source>
        <dbReference type="Proteomes" id="UP000008022"/>
    </source>
</evidence>
<dbReference type="Gramene" id="ORUFI03G31940.1">
    <property type="protein sequence ID" value="ORUFI03G31940.1"/>
    <property type="gene ID" value="ORUFI03G31940"/>
</dbReference>
<dbReference type="eggNOG" id="ENOG502RXGK">
    <property type="taxonomic scope" value="Eukaryota"/>
</dbReference>
<protein>
    <submittedName>
        <fullName evidence="2">Uncharacterized protein</fullName>
    </submittedName>
</protein>
<evidence type="ECO:0000256" key="1">
    <source>
        <dbReference type="SAM" id="MobiDB-lite"/>
    </source>
</evidence>
<feature type="region of interest" description="Disordered" evidence="1">
    <location>
        <begin position="152"/>
        <end position="187"/>
    </location>
</feature>
<feature type="compositionally biased region" description="Basic and acidic residues" evidence="1">
    <location>
        <begin position="170"/>
        <end position="185"/>
    </location>
</feature>
<name>A0A0E0NZZ5_ORYRU</name>
<proteinExistence type="predicted"/>
<dbReference type="HOGENOM" id="CLU_117874_0_0_1"/>
<accession>A0A0E0NZZ5</accession>
<sequence length="206" mass="21694">MDTGEPSTSDSLVLATAINDRASCVGLVELLSENPAALARYPVGTEYDWEDEVTPASDVGDAEGAGSDFDLDFAFAPPVSAAKLVPADDIFAHGRIVPAYPVFDRNFLDLSPGDVAEPASTAAPSTDTYCAWTPRSAPSSPSLDIAARSTRGNCNSETTAKGVPAASTVVEREGKGKEKRGEEGGAHVMSNRYNRDFTLYMNLTLA</sequence>
<organism evidence="2 3">
    <name type="scientific">Oryza rufipogon</name>
    <name type="common">Brownbeard rice</name>
    <name type="synonym">Asian wild rice</name>
    <dbReference type="NCBI Taxonomy" id="4529"/>
    <lineage>
        <taxon>Eukaryota</taxon>
        <taxon>Viridiplantae</taxon>
        <taxon>Streptophyta</taxon>
        <taxon>Embryophyta</taxon>
        <taxon>Tracheophyta</taxon>
        <taxon>Spermatophyta</taxon>
        <taxon>Magnoliopsida</taxon>
        <taxon>Liliopsida</taxon>
        <taxon>Poales</taxon>
        <taxon>Poaceae</taxon>
        <taxon>BOP clade</taxon>
        <taxon>Oryzoideae</taxon>
        <taxon>Oryzeae</taxon>
        <taxon>Oryzinae</taxon>
        <taxon>Oryza</taxon>
    </lineage>
</organism>